<keyword evidence="3" id="KW-0539">Nucleus</keyword>
<dbReference type="Proteomes" id="UP000005237">
    <property type="component" value="Unassembled WGS sequence"/>
</dbReference>
<name>A0A8R1EQA8_CAEJA</name>
<sequence>MSVNVNVNVRPTKKTPEEKKENEVKLTETARQMLESIDKFELPEKFYDLEDKIAVDKEHDKIYDEVAEDAAFLRKALEDYMEGKPTTTATIAKLARLRRNTRLCYYATAQIRKEVAERMEVVDTKLLQLQNVTSEVQHIQKEIDRCLDFSAGDEDLELISVEEFLP</sequence>
<organism evidence="5 6">
    <name type="scientific">Caenorhabditis japonica</name>
    <dbReference type="NCBI Taxonomy" id="281687"/>
    <lineage>
        <taxon>Eukaryota</taxon>
        <taxon>Metazoa</taxon>
        <taxon>Ecdysozoa</taxon>
        <taxon>Nematoda</taxon>
        <taxon>Chromadorea</taxon>
        <taxon>Rhabditida</taxon>
        <taxon>Rhabditina</taxon>
        <taxon>Rhabditomorpha</taxon>
        <taxon>Rhabditoidea</taxon>
        <taxon>Rhabditidae</taxon>
        <taxon>Peloderinae</taxon>
        <taxon>Caenorhabditis</taxon>
    </lineage>
</organism>
<evidence type="ECO:0000256" key="1">
    <source>
        <dbReference type="ARBA" id="ARBA00004123"/>
    </source>
</evidence>
<keyword evidence="6" id="KW-1185">Reference proteome</keyword>
<accession>A0A8R1EQA8</accession>
<feature type="region of interest" description="Disordered" evidence="4">
    <location>
        <begin position="1"/>
        <end position="20"/>
    </location>
</feature>
<evidence type="ECO:0000256" key="2">
    <source>
        <dbReference type="ARBA" id="ARBA00008044"/>
    </source>
</evidence>
<comment type="similarity">
    <text evidence="2">Belongs to the THOC5 family.</text>
</comment>
<reference evidence="5" key="2">
    <citation type="submission" date="2022-06" db="UniProtKB">
        <authorList>
            <consortium name="EnsemblMetazoa"/>
        </authorList>
    </citation>
    <scope>IDENTIFICATION</scope>
    <source>
        <strain evidence="5">DF5081</strain>
    </source>
</reference>
<evidence type="ECO:0000313" key="6">
    <source>
        <dbReference type="Proteomes" id="UP000005237"/>
    </source>
</evidence>
<dbReference type="PANTHER" id="PTHR13375:SF3">
    <property type="entry name" value="THO COMPLEX SUBUNIT 5 HOMOLOG"/>
    <property type="match status" value="1"/>
</dbReference>
<dbReference type="InterPro" id="IPR019163">
    <property type="entry name" value="THO_Thoc5"/>
</dbReference>
<evidence type="ECO:0000256" key="4">
    <source>
        <dbReference type="SAM" id="MobiDB-lite"/>
    </source>
</evidence>
<dbReference type="PANTHER" id="PTHR13375">
    <property type="entry name" value="FMS INTERACTING PROTEIN"/>
    <property type="match status" value="1"/>
</dbReference>
<dbReference type="EnsemblMetazoa" id="CJA39625.1">
    <property type="protein sequence ID" value="CJA39625.1"/>
    <property type="gene ID" value="WBGene00215472"/>
</dbReference>
<comment type="subcellular location">
    <subcellularLocation>
        <location evidence="1">Nucleus</location>
    </subcellularLocation>
</comment>
<dbReference type="Pfam" id="PF09766">
    <property type="entry name" value="FmiP_Thoc5"/>
    <property type="match status" value="1"/>
</dbReference>
<dbReference type="GO" id="GO:0003729">
    <property type="term" value="F:mRNA binding"/>
    <property type="evidence" value="ECO:0007669"/>
    <property type="project" value="TreeGrafter"/>
</dbReference>
<dbReference type="GO" id="GO:0006406">
    <property type="term" value="P:mRNA export from nucleus"/>
    <property type="evidence" value="ECO:0007669"/>
    <property type="project" value="TreeGrafter"/>
</dbReference>
<protein>
    <submittedName>
        <fullName evidence="5">Uncharacterized protein</fullName>
    </submittedName>
</protein>
<proteinExistence type="inferred from homology"/>
<reference evidence="6" key="1">
    <citation type="submission" date="2010-08" db="EMBL/GenBank/DDBJ databases">
        <authorList>
            <consortium name="Caenorhabditis japonica Sequencing Consortium"/>
            <person name="Wilson R.K."/>
        </authorList>
    </citation>
    <scope>NUCLEOTIDE SEQUENCE [LARGE SCALE GENOMIC DNA]</scope>
    <source>
        <strain evidence="6">DF5081</strain>
    </source>
</reference>
<evidence type="ECO:0000313" key="5">
    <source>
        <dbReference type="EnsemblMetazoa" id="CJA39625.1"/>
    </source>
</evidence>
<evidence type="ECO:0000256" key="3">
    <source>
        <dbReference type="ARBA" id="ARBA00023242"/>
    </source>
</evidence>
<dbReference type="GO" id="GO:0000445">
    <property type="term" value="C:THO complex part of transcription export complex"/>
    <property type="evidence" value="ECO:0007669"/>
    <property type="project" value="TreeGrafter"/>
</dbReference>
<dbReference type="AlphaFoldDB" id="A0A8R1EQA8"/>